<dbReference type="Proteomes" id="UP000654075">
    <property type="component" value="Unassembled WGS sequence"/>
</dbReference>
<protein>
    <submittedName>
        <fullName evidence="2">Uncharacterized protein</fullName>
    </submittedName>
</protein>
<reference evidence="2" key="1">
    <citation type="submission" date="2021-02" db="EMBL/GenBank/DDBJ databases">
        <authorList>
            <person name="Dougan E. K."/>
            <person name="Rhodes N."/>
            <person name="Thang M."/>
            <person name="Chan C."/>
        </authorList>
    </citation>
    <scope>NUCLEOTIDE SEQUENCE</scope>
</reference>
<keyword evidence="1" id="KW-0732">Signal</keyword>
<name>A0A813HYD9_POLGL</name>
<evidence type="ECO:0000313" key="2">
    <source>
        <dbReference type="EMBL" id="CAE8642424.1"/>
    </source>
</evidence>
<dbReference type="EMBL" id="CAJNNV010033158">
    <property type="protein sequence ID" value="CAE8642424.1"/>
    <property type="molecule type" value="Genomic_DNA"/>
</dbReference>
<evidence type="ECO:0000313" key="3">
    <source>
        <dbReference type="Proteomes" id="UP000654075"/>
    </source>
</evidence>
<accession>A0A813HYD9</accession>
<evidence type="ECO:0000256" key="1">
    <source>
        <dbReference type="SAM" id="SignalP"/>
    </source>
</evidence>
<comment type="caution">
    <text evidence="2">The sequence shown here is derived from an EMBL/GenBank/DDBJ whole genome shotgun (WGS) entry which is preliminary data.</text>
</comment>
<feature type="chain" id="PRO_5032594405" evidence="1">
    <location>
        <begin position="19"/>
        <end position="386"/>
    </location>
</feature>
<keyword evidence="3" id="KW-1185">Reference proteome</keyword>
<feature type="signal peptide" evidence="1">
    <location>
        <begin position="1"/>
        <end position="18"/>
    </location>
</feature>
<dbReference type="AlphaFoldDB" id="A0A813HYD9"/>
<gene>
    <name evidence="2" type="ORF">PGLA1383_LOCUS56930</name>
</gene>
<proteinExistence type="predicted"/>
<sequence length="386" mass="42959">MRWAALLIMLGKLYLAEAPGDYLGALSGGKLMNGGHATCECYLSGAGANASSDRACFKYNVEAPILAPMLDDVFFCDASENNSEARMHECTAPYQNAGHDAIPKLYLFSDSHAGYLVPELRQAVQGKFQFRWYHRSGESWEYGGFEEPYHFVRVKDMLESQLRPGDVVSVSHGYWICTHGQELHSLVSARHASLLLLGDTWCNEGDLDFQHDLECSPKLFLPHANHKAQCQLPRSKVSKLGADVNRTCQQLAKQNDDIYCFDFDEHLCNEATCSPFIPHTSVFEWIGCHLTAAGSFYLWPYRHALSRRQSQNADIFDCGPFARVVGRLEVRPRTVYQLGPAGWGLASTFAGASLGTAGTDWHTSMPHTHVTNHIKTVPVIASRTLI</sequence>
<organism evidence="2 3">
    <name type="scientific">Polarella glacialis</name>
    <name type="common">Dinoflagellate</name>
    <dbReference type="NCBI Taxonomy" id="89957"/>
    <lineage>
        <taxon>Eukaryota</taxon>
        <taxon>Sar</taxon>
        <taxon>Alveolata</taxon>
        <taxon>Dinophyceae</taxon>
        <taxon>Suessiales</taxon>
        <taxon>Suessiaceae</taxon>
        <taxon>Polarella</taxon>
    </lineage>
</organism>